<protein>
    <recommendedName>
        <fullName evidence="4">Lipocalin-like domain-containing protein</fullName>
    </recommendedName>
</protein>
<dbReference type="EMBL" id="JBHUPC010000012">
    <property type="protein sequence ID" value="MFD2891390.1"/>
    <property type="molecule type" value="Genomic_DNA"/>
</dbReference>
<dbReference type="PROSITE" id="PS51257">
    <property type="entry name" value="PROKAR_LIPOPROTEIN"/>
    <property type="match status" value="1"/>
</dbReference>
<dbReference type="Proteomes" id="UP001597534">
    <property type="component" value="Unassembled WGS sequence"/>
</dbReference>
<feature type="signal peptide" evidence="1">
    <location>
        <begin position="1"/>
        <end position="19"/>
    </location>
</feature>
<comment type="caution">
    <text evidence="2">The sequence shown here is derived from an EMBL/GenBank/DDBJ whole genome shotgun (WGS) entry which is preliminary data.</text>
</comment>
<name>A0ABW5YKB8_9FLAO</name>
<gene>
    <name evidence="2" type="ORF">ACFS5J_05110</name>
</gene>
<evidence type="ECO:0000313" key="3">
    <source>
        <dbReference type="Proteomes" id="UP001597534"/>
    </source>
</evidence>
<organism evidence="2 3">
    <name type="scientific">Flavobacterium chuncheonense</name>
    <dbReference type="NCBI Taxonomy" id="2026653"/>
    <lineage>
        <taxon>Bacteria</taxon>
        <taxon>Pseudomonadati</taxon>
        <taxon>Bacteroidota</taxon>
        <taxon>Flavobacteriia</taxon>
        <taxon>Flavobacteriales</taxon>
        <taxon>Flavobacteriaceae</taxon>
        <taxon>Flavobacterium</taxon>
    </lineage>
</organism>
<evidence type="ECO:0008006" key="4">
    <source>
        <dbReference type="Google" id="ProtNLM"/>
    </source>
</evidence>
<keyword evidence="1" id="KW-0732">Signal</keyword>
<reference evidence="3" key="1">
    <citation type="journal article" date="2019" name="Int. J. Syst. Evol. Microbiol.">
        <title>The Global Catalogue of Microorganisms (GCM) 10K type strain sequencing project: providing services to taxonomists for standard genome sequencing and annotation.</title>
        <authorList>
            <consortium name="The Broad Institute Genomics Platform"/>
            <consortium name="The Broad Institute Genome Sequencing Center for Infectious Disease"/>
            <person name="Wu L."/>
            <person name="Ma J."/>
        </authorList>
    </citation>
    <scope>NUCLEOTIDE SEQUENCE [LARGE SCALE GENOMIC DNA]</scope>
    <source>
        <strain evidence="3">KCTC 22671</strain>
    </source>
</reference>
<evidence type="ECO:0000256" key="1">
    <source>
        <dbReference type="SAM" id="SignalP"/>
    </source>
</evidence>
<feature type="chain" id="PRO_5046441059" description="Lipocalin-like domain-containing protein" evidence="1">
    <location>
        <begin position="20"/>
        <end position="163"/>
    </location>
</feature>
<sequence length="163" mass="19218">MNKILFLLVVVLFSSCHFFGPIDSSIQTKNVNLKQEDLVGKWKLDKFSYDYLKKKENLDSIYITFNDDNTFILNNSIDLFKNKYTSPGLYDVKEIGILDNIISKGRWTIKYNDISKQSELDLNFEIGGFMSNFQVYKKENDYQLWFFQSDPDTGERLLFLKKN</sequence>
<keyword evidence="3" id="KW-1185">Reference proteome</keyword>
<dbReference type="RefSeq" id="WP_379810968.1">
    <property type="nucleotide sequence ID" value="NZ_JBHUPC010000012.1"/>
</dbReference>
<accession>A0ABW5YKB8</accession>
<proteinExistence type="predicted"/>
<evidence type="ECO:0000313" key="2">
    <source>
        <dbReference type="EMBL" id="MFD2891390.1"/>
    </source>
</evidence>